<dbReference type="KEGG" id="nasi:112414964"/>
<keyword evidence="3" id="KW-0645">Protease</keyword>
<dbReference type="CDD" id="cd05482">
    <property type="entry name" value="HIV_retropepsin_like"/>
    <property type="match status" value="1"/>
</dbReference>
<dbReference type="InterPro" id="IPR018061">
    <property type="entry name" value="Retropepsins"/>
</dbReference>
<evidence type="ECO:0000256" key="2">
    <source>
        <dbReference type="ARBA" id="ARBA00013083"/>
    </source>
</evidence>
<comment type="similarity">
    <text evidence="7">Belongs to the peptidase A2 family. HERV class-II K(HML-2) subfamily.</text>
</comment>
<proteinExistence type="inferred from homology"/>
<evidence type="ECO:0000259" key="13">
    <source>
        <dbReference type="PROSITE" id="PS50175"/>
    </source>
</evidence>
<feature type="domain" description="G-patch" evidence="12">
    <location>
        <begin position="151"/>
        <end position="197"/>
    </location>
</feature>
<dbReference type="PROSITE" id="PS00141">
    <property type="entry name" value="ASP_PROTEASE"/>
    <property type="match status" value="1"/>
</dbReference>
<comment type="subunit">
    <text evidence="8">Active as a homodimer.</text>
</comment>
<reference evidence="15" key="1">
    <citation type="submission" date="2025-08" db="UniProtKB">
        <authorList>
            <consortium name="RefSeq"/>
        </authorList>
    </citation>
    <scope>IDENTIFICATION</scope>
    <source>
        <tissue evidence="15">Meat</tissue>
    </source>
</reference>
<dbReference type="InterPro" id="IPR051592">
    <property type="entry name" value="HERV-K_Pro_peptidase_A2"/>
</dbReference>
<dbReference type="InterPro" id="IPR034170">
    <property type="entry name" value="Retropepsin-like_cat_dom"/>
</dbReference>
<evidence type="ECO:0000256" key="4">
    <source>
        <dbReference type="ARBA" id="ARBA00022750"/>
    </source>
</evidence>
<evidence type="ECO:0000256" key="9">
    <source>
        <dbReference type="ARBA" id="ARBA00042135"/>
    </source>
</evidence>
<evidence type="ECO:0000256" key="5">
    <source>
        <dbReference type="ARBA" id="ARBA00022758"/>
    </source>
</evidence>
<sequence length="200" mass="22095">MAEERLVYIHYQLLVLPSLHEKYPARSKDRGDRGFGSTGVDLACLSLSLDDRPMIDLIIEGKVFSGLVDTGADRSILTAAYWPKSWPLQTSSQTLQGLGYAKAPQISSKTLTWHFENQKGKFQPFVVEGLPLNLWGRDVQSQMKLKLTNDYSETAQQMLLRSGFIPGRGIGKNLQGIATPIEAQGNPNRRGLGFSQGSLS</sequence>
<dbReference type="Pfam" id="PF01585">
    <property type="entry name" value="G-patch"/>
    <property type="match status" value="1"/>
</dbReference>
<evidence type="ECO:0000256" key="1">
    <source>
        <dbReference type="ARBA" id="ARBA00001339"/>
    </source>
</evidence>
<dbReference type="RefSeq" id="XP_024623474.1">
    <property type="nucleotide sequence ID" value="XM_024767706.1"/>
</dbReference>
<evidence type="ECO:0000256" key="8">
    <source>
        <dbReference type="ARBA" id="ARBA00038675"/>
    </source>
</evidence>
<dbReference type="PROSITE" id="PS50174">
    <property type="entry name" value="G_PATCH"/>
    <property type="match status" value="1"/>
</dbReference>
<evidence type="ECO:0000256" key="11">
    <source>
        <dbReference type="SAM" id="MobiDB-lite"/>
    </source>
</evidence>
<dbReference type="GeneID" id="112414964"/>
<evidence type="ECO:0000313" key="15">
    <source>
        <dbReference type="RefSeq" id="XP_024623474.1"/>
    </source>
</evidence>
<dbReference type="Gene3D" id="2.40.70.10">
    <property type="entry name" value="Acid Proteases"/>
    <property type="match status" value="1"/>
</dbReference>
<dbReference type="EC" id="3.4.23.50" evidence="2"/>
<keyword evidence="14" id="KW-1185">Reference proteome</keyword>
<feature type="region of interest" description="Disordered" evidence="11">
    <location>
        <begin position="181"/>
        <end position="200"/>
    </location>
</feature>
<dbReference type="InParanoid" id="A0A341D9B6"/>
<evidence type="ECO:0000256" key="6">
    <source>
        <dbReference type="ARBA" id="ARBA00022801"/>
    </source>
</evidence>
<dbReference type="PROSITE" id="PS50175">
    <property type="entry name" value="ASP_PROT_RETROV"/>
    <property type="match status" value="1"/>
</dbReference>
<dbReference type="PANTHER" id="PTHR19422">
    <property type="entry name" value="GAG RETROVIRAL POLYPROTEIN"/>
    <property type="match status" value="1"/>
</dbReference>
<dbReference type="GO" id="GO:0003676">
    <property type="term" value="F:nucleic acid binding"/>
    <property type="evidence" value="ECO:0007669"/>
    <property type="project" value="InterPro"/>
</dbReference>
<dbReference type="SMART" id="SM00443">
    <property type="entry name" value="G_patch"/>
    <property type="match status" value="1"/>
</dbReference>
<protein>
    <recommendedName>
        <fullName evidence="2">human endogenous retrovirus K endopeptidase</fullName>
        <ecNumber evidence="2">3.4.23.50</ecNumber>
    </recommendedName>
    <alternativeName>
        <fullName evidence="10">Protease</fullName>
    </alternativeName>
    <alternativeName>
        <fullName evidence="9">Proteinase</fullName>
    </alternativeName>
</protein>
<keyword evidence="6" id="KW-0378">Hydrolase</keyword>
<dbReference type="InterPro" id="IPR001995">
    <property type="entry name" value="Peptidase_A2_cat"/>
</dbReference>
<evidence type="ECO:0000256" key="7">
    <source>
        <dbReference type="ARBA" id="ARBA00038141"/>
    </source>
</evidence>
<dbReference type="GO" id="GO:0004190">
    <property type="term" value="F:aspartic-type endopeptidase activity"/>
    <property type="evidence" value="ECO:0007669"/>
    <property type="project" value="UniProtKB-KW"/>
</dbReference>
<gene>
    <name evidence="15" type="primary">LOC112414964</name>
</gene>
<organism evidence="14 15">
    <name type="scientific">Neophocaena asiaeorientalis asiaeorientalis</name>
    <name type="common">Yangtze finless porpoise</name>
    <name type="synonym">Neophocaena phocaenoides subsp. asiaeorientalis</name>
    <dbReference type="NCBI Taxonomy" id="1706337"/>
    <lineage>
        <taxon>Eukaryota</taxon>
        <taxon>Metazoa</taxon>
        <taxon>Chordata</taxon>
        <taxon>Craniata</taxon>
        <taxon>Vertebrata</taxon>
        <taxon>Euteleostomi</taxon>
        <taxon>Mammalia</taxon>
        <taxon>Eutheria</taxon>
        <taxon>Laurasiatheria</taxon>
        <taxon>Artiodactyla</taxon>
        <taxon>Whippomorpha</taxon>
        <taxon>Cetacea</taxon>
        <taxon>Odontoceti</taxon>
        <taxon>Phocoenidae</taxon>
        <taxon>Neophocaena</taxon>
    </lineage>
</organism>
<dbReference type="Pfam" id="PF00077">
    <property type="entry name" value="RVP"/>
    <property type="match status" value="1"/>
</dbReference>
<dbReference type="PANTHER" id="PTHR19422:SF123">
    <property type="entry name" value="RT1 CLASS I, LOCUS CE15"/>
    <property type="match status" value="1"/>
</dbReference>
<dbReference type="Proteomes" id="UP000252040">
    <property type="component" value="Unplaced"/>
</dbReference>
<dbReference type="SUPFAM" id="SSF50630">
    <property type="entry name" value="Acid proteases"/>
    <property type="match status" value="1"/>
</dbReference>
<keyword evidence="5" id="KW-0688">Ribosomal frameshifting</keyword>
<feature type="domain" description="Peptidase A2" evidence="13">
    <location>
        <begin position="64"/>
        <end position="139"/>
    </location>
</feature>
<name>A0A341D9B6_NEOAA</name>
<dbReference type="GO" id="GO:0006508">
    <property type="term" value="P:proteolysis"/>
    <property type="evidence" value="ECO:0007669"/>
    <property type="project" value="UniProtKB-KW"/>
</dbReference>
<dbReference type="AlphaFoldDB" id="A0A341D9B6"/>
<dbReference type="InterPro" id="IPR021109">
    <property type="entry name" value="Peptidase_aspartic_dom_sf"/>
</dbReference>
<dbReference type="InterPro" id="IPR000467">
    <property type="entry name" value="G_patch_dom"/>
</dbReference>
<evidence type="ECO:0000259" key="12">
    <source>
        <dbReference type="PROSITE" id="PS50174"/>
    </source>
</evidence>
<accession>A0A341D9B6</accession>
<evidence type="ECO:0000256" key="3">
    <source>
        <dbReference type="ARBA" id="ARBA00022670"/>
    </source>
</evidence>
<comment type="catalytic activity">
    <reaction evidence="1">
        <text>Processing at the authentic HIV-1 PR recognition site and release of the mature p17 matrix and the p24 capsid protein, as a result of the cleavage of the -SQNY-|-PIVQ- cleavage site.</text>
        <dbReference type="EC" id="3.4.23.50"/>
    </reaction>
</comment>
<evidence type="ECO:0000256" key="10">
    <source>
        <dbReference type="ARBA" id="ARBA00043244"/>
    </source>
</evidence>
<dbReference type="InterPro" id="IPR001969">
    <property type="entry name" value="Aspartic_peptidase_AS"/>
</dbReference>
<evidence type="ECO:0000313" key="14">
    <source>
        <dbReference type="Proteomes" id="UP000252040"/>
    </source>
</evidence>
<dbReference type="GO" id="GO:0075523">
    <property type="term" value="P:viral translational frameshifting"/>
    <property type="evidence" value="ECO:0007669"/>
    <property type="project" value="UniProtKB-KW"/>
</dbReference>
<keyword evidence="4" id="KW-0064">Aspartyl protease</keyword>